<proteinExistence type="predicted"/>
<sequence>MKKTLLFFLILITIIIYAKGSFVDANPATKKDINYEKERAMIEELFRERSKLWNDIYERSMEIDEWTKELKNIVVEPLLSFDAEAFRQACEYPTDMDKVLDLRIVNIEDVAYGRDSMQAKIKIHWEMEGLSSKYQEEINYIVELKKENKKWKLCDYNIYQ</sequence>
<evidence type="ECO:0000313" key="1">
    <source>
        <dbReference type="EMBL" id="QXM05784.1"/>
    </source>
</evidence>
<name>A0ABX8RBE0_9CLOT</name>
<keyword evidence="2" id="KW-1185">Reference proteome</keyword>
<organism evidence="1 2">
    <name type="scientific">Crassaminicella indica</name>
    <dbReference type="NCBI Taxonomy" id="2855394"/>
    <lineage>
        <taxon>Bacteria</taxon>
        <taxon>Bacillati</taxon>
        <taxon>Bacillota</taxon>
        <taxon>Clostridia</taxon>
        <taxon>Eubacteriales</taxon>
        <taxon>Clostridiaceae</taxon>
        <taxon>Crassaminicella</taxon>
    </lineage>
</organism>
<protein>
    <recommendedName>
        <fullName evidence="3">DUF4829 domain-containing protein</fullName>
    </recommendedName>
</protein>
<accession>A0ABX8RBE0</accession>
<evidence type="ECO:0008006" key="3">
    <source>
        <dbReference type="Google" id="ProtNLM"/>
    </source>
</evidence>
<dbReference type="EMBL" id="CP078093">
    <property type="protein sequence ID" value="QXM05784.1"/>
    <property type="molecule type" value="Genomic_DNA"/>
</dbReference>
<dbReference type="RefSeq" id="WP_218282482.1">
    <property type="nucleotide sequence ID" value="NZ_CP078093.1"/>
</dbReference>
<dbReference type="Proteomes" id="UP000886818">
    <property type="component" value="Chromosome"/>
</dbReference>
<evidence type="ECO:0000313" key="2">
    <source>
        <dbReference type="Proteomes" id="UP000886818"/>
    </source>
</evidence>
<gene>
    <name evidence="1" type="ORF">KVH43_10495</name>
</gene>
<reference evidence="1" key="1">
    <citation type="submission" date="2021-07" db="EMBL/GenBank/DDBJ databases">
        <title>Complete genome sequence of Crassaminicella sp. 143-21, isolated from a deep-sea hydrothermal vent.</title>
        <authorList>
            <person name="Li X."/>
        </authorList>
    </citation>
    <scope>NUCLEOTIDE SEQUENCE</scope>
    <source>
        <strain evidence="1">143-21</strain>
    </source>
</reference>